<comment type="caution">
    <text evidence="1">The sequence shown here is derived from an EMBL/GenBank/DDBJ whole genome shotgun (WGS) entry which is preliminary data.</text>
</comment>
<accession>A0ACC0D2S1</accession>
<keyword evidence="2" id="KW-1185">Reference proteome</keyword>
<name>A0ACC0D2S1_9PEZI</name>
<proteinExistence type="predicted"/>
<evidence type="ECO:0000313" key="2">
    <source>
        <dbReference type="Proteomes" id="UP001497680"/>
    </source>
</evidence>
<organism evidence="1 2">
    <name type="scientific">Hypoxylon rubiginosum</name>
    <dbReference type="NCBI Taxonomy" id="110542"/>
    <lineage>
        <taxon>Eukaryota</taxon>
        <taxon>Fungi</taxon>
        <taxon>Dikarya</taxon>
        <taxon>Ascomycota</taxon>
        <taxon>Pezizomycotina</taxon>
        <taxon>Sordariomycetes</taxon>
        <taxon>Xylariomycetidae</taxon>
        <taxon>Xylariales</taxon>
        <taxon>Hypoxylaceae</taxon>
        <taxon>Hypoxylon</taxon>
    </lineage>
</organism>
<gene>
    <name evidence="1" type="ORF">F4821DRAFT_259570</name>
</gene>
<sequence length="245" mass="28670">MLLRLGANPNGIGLLPGVKDRSRKDFLTRPLDILLNNDTNRMWRRNWQSAAPILYRCVKPLIEHGASTSPAPYASDPIRILLDNIWRFLCPVARHAAKVGKKGQTTISQLLDALLTTEVDIRPLDKLCDIVVDANPEYTRRSKGLRGKERLVRLLRQRKDALPLSFYWKSRDLWVFKAKRRHPKYDHINDQWVLSKRQHGHSRYIYYEHESESDDSSESDDYSESDDDDEEYEDEEHGDEERELE</sequence>
<dbReference type="EMBL" id="MU394312">
    <property type="protein sequence ID" value="KAI6086811.1"/>
    <property type="molecule type" value="Genomic_DNA"/>
</dbReference>
<reference evidence="1 2" key="1">
    <citation type="journal article" date="2022" name="New Phytol.">
        <title>Ecological generalism drives hyperdiversity of secondary metabolite gene clusters in xylarialean endophytes.</title>
        <authorList>
            <person name="Franco M.E.E."/>
            <person name="Wisecaver J.H."/>
            <person name="Arnold A.E."/>
            <person name="Ju Y.M."/>
            <person name="Slot J.C."/>
            <person name="Ahrendt S."/>
            <person name="Moore L.P."/>
            <person name="Eastman K.E."/>
            <person name="Scott K."/>
            <person name="Konkel Z."/>
            <person name="Mondo S.J."/>
            <person name="Kuo A."/>
            <person name="Hayes R.D."/>
            <person name="Haridas S."/>
            <person name="Andreopoulos B."/>
            <person name="Riley R."/>
            <person name="LaButti K."/>
            <person name="Pangilinan J."/>
            <person name="Lipzen A."/>
            <person name="Amirebrahimi M."/>
            <person name="Yan J."/>
            <person name="Adam C."/>
            <person name="Keymanesh K."/>
            <person name="Ng V."/>
            <person name="Louie K."/>
            <person name="Northen T."/>
            <person name="Drula E."/>
            <person name="Henrissat B."/>
            <person name="Hsieh H.M."/>
            <person name="Youens-Clark K."/>
            <person name="Lutzoni F."/>
            <person name="Miadlikowska J."/>
            <person name="Eastwood D.C."/>
            <person name="Hamelin R.C."/>
            <person name="Grigoriev I.V."/>
            <person name="U'Ren J.M."/>
        </authorList>
    </citation>
    <scope>NUCLEOTIDE SEQUENCE [LARGE SCALE GENOMIC DNA]</scope>
    <source>
        <strain evidence="1 2">ER1909</strain>
    </source>
</reference>
<dbReference type="Proteomes" id="UP001497680">
    <property type="component" value="Unassembled WGS sequence"/>
</dbReference>
<evidence type="ECO:0000313" key="1">
    <source>
        <dbReference type="EMBL" id="KAI6086811.1"/>
    </source>
</evidence>
<protein>
    <submittedName>
        <fullName evidence="1">Uncharacterized protein</fullName>
    </submittedName>
</protein>